<evidence type="ECO:0000313" key="3">
    <source>
        <dbReference type="Proteomes" id="UP000198649"/>
    </source>
</evidence>
<dbReference type="PRINTS" id="PR00598">
    <property type="entry name" value="HTHMARR"/>
</dbReference>
<dbReference type="InterPro" id="IPR036390">
    <property type="entry name" value="WH_DNA-bd_sf"/>
</dbReference>
<dbReference type="PANTHER" id="PTHR33164">
    <property type="entry name" value="TRANSCRIPTIONAL REGULATOR, MARR FAMILY"/>
    <property type="match status" value="1"/>
</dbReference>
<dbReference type="RefSeq" id="WP_170259223.1">
    <property type="nucleotide sequence ID" value="NZ_BKAF01000019.1"/>
</dbReference>
<organism evidence="2 3">
    <name type="scientific">Nocardioides psychrotolerans</name>
    <dbReference type="NCBI Taxonomy" id="1005945"/>
    <lineage>
        <taxon>Bacteria</taxon>
        <taxon>Bacillati</taxon>
        <taxon>Actinomycetota</taxon>
        <taxon>Actinomycetes</taxon>
        <taxon>Propionibacteriales</taxon>
        <taxon>Nocardioidaceae</taxon>
        <taxon>Nocardioides</taxon>
    </lineage>
</organism>
<evidence type="ECO:0000259" key="1">
    <source>
        <dbReference type="PROSITE" id="PS50995"/>
    </source>
</evidence>
<dbReference type="InterPro" id="IPR039422">
    <property type="entry name" value="MarR/SlyA-like"/>
</dbReference>
<dbReference type="SUPFAM" id="SSF46785">
    <property type="entry name" value="Winged helix' DNA-binding domain"/>
    <property type="match status" value="1"/>
</dbReference>
<dbReference type="Pfam" id="PF12802">
    <property type="entry name" value="MarR_2"/>
    <property type="match status" value="1"/>
</dbReference>
<dbReference type="AlphaFoldDB" id="A0A1I3EQK0"/>
<dbReference type="Proteomes" id="UP000198649">
    <property type="component" value="Unassembled WGS sequence"/>
</dbReference>
<dbReference type="GO" id="GO:0003700">
    <property type="term" value="F:DNA-binding transcription factor activity"/>
    <property type="evidence" value="ECO:0007669"/>
    <property type="project" value="InterPro"/>
</dbReference>
<dbReference type="PROSITE" id="PS50995">
    <property type="entry name" value="HTH_MARR_2"/>
    <property type="match status" value="1"/>
</dbReference>
<reference evidence="2 3" key="1">
    <citation type="submission" date="2016-10" db="EMBL/GenBank/DDBJ databases">
        <authorList>
            <person name="de Groot N.N."/>
        </authorList>
    </citation>
    <scope>NUCLEOTIDE SEQUENCE [LARGE SCALE GENOMIC DNA]</scope>
    <source>
        <strain evidence="2 3">CGMCC 1.11156</strain>
    </source>
</reference>
<dbReference type="InterPro" id="IPR000835">
    <property type="entry name" value="HTH_MarR-typ"/>
</dbReference>
<keyword evidence="2" id="KW-0238">DNA-binding</keyword>
<dbReference type="GO" id="GO:0003677">
    <property type="term" value="F:DNA binding"/>
    <property type="evidence" value="ECO:0007669"/>
    <property type="project" value="UniProtKB-KW"/>
</dbReference>
<dbReference type="EMBL" id="FOQG01000004">
    <property type="protein sequence ID" value="SFI01276.1"/>
    <property type="molecule type" value="Genomic_DNA"/>
</dbReference>
<dbReference type="InterPro" id="IPR036388">
    <property type="entry name" value="WH-like_DNA-bd_sf"/>
</dbReference>
<keyword evidence="3" id="KW-1185">Reference proteome</keyword>
<dbReference type="PANTHER" id="PTHR33164:SF57">
    <property type="entry name" value="MARR-FAMILY TRANSCRIPTIONAL REGULATOR"/>
    <property type="match status" value="1"/>
</dbReference>
<name>A0A1I3EQK0_9ACTN</name>
<dbReference type="SMART" id="SM00347">
    <property type="entry name" value="HTH_MARR"/>
    <property type="match status" value="1"/>
</dbReference>
<dbReference type="Gene3D" id="1.10.10.10">
    <property type="entry name" value="Winged helix-like DNA-binding domain superfamily/Winged helix DNA-binding domain"/>
    <property type="match status" value="1"/>
</dbReference>
<gene>
    <name evidence="2" type="ORF">SAMN05216561_10414</name>
</gene>
<proteinExistence type="predicted"/>
<feature type="domain" description="HTH marR-type" evidence="1">
    <location>
        <begin position="6"/>
        <end position="146"/>
    </location>
</feature>
<protein>
    <submittedName>
        <fullName evidence="2">DNA-binding transcriptional regulator, MarR family</fullName>
    </submittedName>
</protein>
<dbReference type="GO" id="GO:0006950">
    <property type="term" value="P:response to stress"/>
    <property type="evidence" value="ECO:0007669"/>
    <property type="project" value="TreeGrafter"/>
</dbReference>
<evidence type="ECO:0000313" key="2">
    <source>
        <dbReference type="EMBL" id="SFI01276.1"/>
    </source>
</evidence>
<accession>A0A1I3EQK0</accession>
<sequence length="156" mass="17092">MRGGDLKRLDVALLALRRFADAPASSGGSTLVHGSERVEVSTVLVVDAVARRGAGEECSISTVAEELRVAHSTASRLIDRAVRVGMVRRTRSSTDPRRTVLTLSTAGWQLQRDAIAFRTGRLQELLTDWTADEVTTFTQLLERFARSARPVNEKTS</sequence>
<dbReference type="STRING" id="1005945.SAMN05216561_10414"/>